<reference evidence="2" key="1">
    <citation type="submission" date="2018-06" db="EMBL/GenBank/DDBJ databases">
        <title>Paenibacillus xerothermodurans sp. nov. an extremely dry heat resistant spore forming bacterium isolated from the soil of Cape Canaveral, Florida.</title>
        <authorList>
            <person name="Seuylemezian A."/>
            <person name="Kaur N."/>
            <person name="Patil P."/>
            <person name="Patil P."/>
            <person name="Mayilraj S."/>
            <person name="Vaishampayan P."/>
        </authorList>
    </citation>
    <scope>NUCLEOTIDE SEQUENCE [LARGE SCALE GENOMIC DNA]</scope>
    <source>
        <strain evidence="2">ATCC 27380</strain>
    </source>
</reference>
<dbReference type="PANTHER" id="PTHR46522">
    <property type="entry name" value="CYTIDINE MONOPHOSPHATE-N-ACETYLNEURAMINIC ACID HYDROXYLASE"/>
    <property type="match status" value="1"/>
</dbReference>
<dbReference type="InterPro" id="IPR036866">
    <property type="entry name" value="RibonucZ/Hydroxyglut_hydro"/>
</dbReference>
<gene>
    <name evidence="2" type="ORF">CBW46_010700</name>
</gene>
<dbReference type="AlphaFoldDB" id="A0A2W1N9P4"/>
<dbReference type="GO" id="GO:0030338">
    <property type="term" value="F:CMP-N-acetylneuraminate monooxygenase activity"/>
    <property type="evidence" value="ECO:0007669"/>
    <property type="project" value="TreeGrafter"/>
</dbReference>
<dbReference type="GO" id="GO:0046381">
    <property type="term" value="P:CMP-N-acetylneuraminate metabolic process"/>
    <property type="evidence" value="ECO:0007669"/>
    <property type="project" value="TreeGrafter"/>
</dbReference>
<keyword evidence="3" id="KW-1185">Reference proteome</keyword>
<dbReference type="InterPro" id="IPR027033">
    <property type="entry name" value="Cnh"/>
</dbReference>
<dbReference type="Pfam" id="PF13483">
    <property type="entry name" value="Lactamase_B_3"/>
    <property type="match status" value="1"/>
</dbReference>
<comment type="caution">
    <text evidence="2">The sequence shown here is derived from an EMBL/GenBank/DDBJ whole genome shotgun (WGS) entry which is preliminary data.</text>
</comment>
<protein>
    <recommendedName>
        <fullName evidence="4">MBL fold metallo-hydrolase</fullName>
    </recommendedName>
</protein>
<comment type="similarity">
    <text evidence="1">Belongs to the CMP-Neu5Ac hydroxylase family.</text>
</comment>
<dbReference type="Gene3D" id="3.60.15.10">
    <property type="entry name" value="Ribonuclease Z/Hydroxyacylglutathione hydrolase-like"/>
    <property type="match status" value="1"/>
</dbReference>
<organism evidence="2 3">
    <name type="scientific">Paenibacillus xerothermodurans</name>
    <dbReference type="NCBI Taxonomy" id="1977292"/>
    <lineage>
        <taxon>Bacteria</taxon>
        <taxon>Bacillati</taxon>
        <taxon>Bacillota</taxon>
        <taxon>Bacilli</taxon>
        <taxon>Bacillales</taxon>
        <taxon>Paenibacillaceae</taxon>
        <taxon>Paenibacillus</taxon>
    </lineage>
</organism>
<dbReference type="RefSeq" id="WP_089199993.1">
    <property type="nucleotide sequence ID" value="NZ_NHRJ02000004.1"/>
</dbReference>
<name>A0A2W1N9P4_PAEXE</name>
<evidence type="ECO:0000313" key="3">
    <source>
        <dbReference type="Proteomes" id="UP000214746"/>
    </source>
</evidence>
<dbReference type="PANTHER" id="PTHR46522:SF1">
    <property type="entry name" value="INACTIVE CYTIDINE MONOPHOSPHATE-N-ACETYLNEURAMINIC ACID HYDROXYLASE"/>
    <property type="match status" value="1"/>
</dbReference>
<evidence type="ECO:0000313" key="2">
    <source>
        <dbReference type="EMBL" id="PZE21137.1"/>
    </source>
</evidence>
<dbReference type="Proteomes" id="UP000214746">
    <property type="component" value="Unassembled WGS sequence"/>
</dbReference>
<proteinExistence type="inferred from homology"/>
<evidence type="ECO:0000256" key="1">
    <source>
        <dbReference type="ARBA" id="ARBA00010303"/>
    </source>
</evidence>
<dbReference type="OrthoDB" id="2614894at2"/>
<evidence type="ECO:0008006" key="4">
    <source>
        <dbReference type="Google" id="ProtNLM"/>
    </source>
</evidence>
<sequence>MRIEWVNHASFILAASNITMISDPWLDGTVFDNGWALLSDTKFKYEDFSRITHIWFSHEHPDHFNPPNLKQIPAAYRSKITVIFQETKDKKVVQYCENVLGFNVVELKQDQWYRLSSDMEIMCCPVYGDSWLAVKTNDVSILNLNDCVLTEDEAIRGIKNQVGHIDVLLTQFSFAKWVGNKNDTVSRKKHANEKLDTLRKQVRLLQPEFVIPFASYIWFCHADNYYMNADVNRIEDVYNTVLNDKLAAPVVMYPGDIWHLGKQYNSAESIAKYNVDYQRVLTSPTLVFSQRVDINDLLSDAKRFAHALLTANKKDVVEYLLDEPAAVYLTDYKQALLFSLKTGLTETSIPAAHCDVALSSEALHYCFQFLWGGDTLNINGRFQIPEHGAYVKFRKFFVVSNLNNRAVDFDLPFLQNIITKIKNNFDDID</sequence>
<accession>A0A2W1N9P4</accession>
<dbReference type="SUPFAM" id="SSF56281">
    <property type="entry name" value="Metallo-hydrolase/oxidoreductase"/>
    <property type="match status" value="1"/>
</dbReference>
<dbReference type="GO" id="GO:0005737">
    <property type="term" value="C:cytoplasm"/>
    <property type="evidence" value="ECO:0007669"/>
    <property type="project" value="TreeGrafter"/>
</dbReference>
<dbReference type="EMBL" id="NHRJ02000004">
    <property type="protein sequence ID" value="PZE21137.1"/>
    <property type="molecule type" value="Genomic_DNA"/>
</dbReference>